<comment type="subcellular location">
    <subcellularLocation>
        <location evidence="1">Endomembrane system</location>
        <topology evidence="1">Multi-pass membrane protein</topology>
    </subcellularLocation>
</comment>
<dbReference type="InterPro" id="IPR000849">
    <property type="entry name" value="Sugar_P_transporter"/>
</dbReference>
<evidence type="ECO:0000256" key="4">
    <source>
        <dbReference type="ARBA" id="ARBA00022989"/>
    </source>
</evidence>
<evidence type="ECO:0000256" key="7">
    <source>
        <dbReference type="SAM" id="Phobius"/>
    </source>
</evidence>
<dbReference type="GO" id="GO:0016020">
    <property type="term" value="C:membrane"/>
    <property type="evidence" value="ECO:0007669"/>
    <property type="project" value="InterPro"/>
</dbReference>
<evidence type="ECO:0000313" key="10">
    <source>
        <dbReference type="Proteomes" id="UP000318582"/>
    </source>
</evidence>
<dbReference type="PROSITE" id="PS50850">
    <property type="entry name" value="MFS"/>
    <property type="match status" value="1"/>
</dbReference>
<feature type="domain" description="Major facilitator superfamily (MFS) profile" evidence="8">
    <location>
        <begin position="43"/>
        <end position="470"/>
    </location>
</feature>
<feature type="transmembrane region" description="Helical" evidence="7">
    <location>
        <begin position="376"/>
        <end position="392"/>
    </location>
</feature>
<evidence type="ECO:0000313" key="9">
    <source>
        <dbReference type="EMBL" id="TPX57253.1"/>
    </source>
</evidence>
<dbReference type="SUPFAM" id="SSF103473">
    <property type="entry name" value="MFS general substrate transporter"/>
    <property type="match status" value="1"/>
</dbReference>
<keyword evidence="10" id="KW-1185">Reference proteome</keyword>
<keyword evidence="5 7" id="KW-0472">Membrane</keyword>
<dbReference type="Proteomes" id="UP000318582">
    <property type="component" value="Unassembled WGS sequence"/>
</dbReference>
<feature type="compositionally biased region" description="Low complexity" evidence="6">
    <location>
        <begin position="12"/>
        <end position="27"/>
    </location>
</feature>
<organism evidence="9 10">
    <name type="scientific">Powellomyces hirtus</name>
    <dbReference type="NCBI Taxonomy" id="109895"/>
    <lineage>
        <taxon>Eukaryota</taxon>
        <taxon>Fungi</taxon>
        <taxon>Fungi incertae sedis</taxon>
        <taxon>Chytridiomycota</taxon>
        <taxon>Chytridiomycota incertae sedis</taxon>
        <taxon>Chytridiomycetes</taxon>
        <taxon>Spizellomycetales</taxon>
        <taxon>Powellomycetaceae</taxon>
        <taxon>Powellomyces</taxon>
    </lineage>
</organism>
<sequence>MPGANERTALLRGASNGSRNQNSGSNREAPQDSAEFGKWRKWVLTLLVTTYTAYYFCKTNLSLAIPHLEDEEGLKRSDITIVLTSGYIMYLAGKFLSGLCVDNFGGKKTLLAGLIGSIVTSVAFTLKVHPAYFATIRGVNQLFSSVGWGACVKIVRGWYPPSRAAHAIAVASLAETLGDALVRVTLGSALLYGLSWQGMFLVSAAVAGLLFVPACFVPGVPSDKDLDDPVEKDEEAHEDMKARSVFTGDDEGLLAIVKDMRVWLLAAQLLVVILVRESFASFVSSLIASELELSKATSSIASAIFPAMGAISSIAGGVLLDKASQNRRGLIPFASLACLTVALLGMWAATPESAGDKALQILKDGSSGGGADMKQIALFLAMIGMIALFLYAPKVIIDGAFVMDLAGGAEKVGSVTAFVTGVGYIGGILSPSISGMVADARGWPDAILLMVGLSAVVTGASGLYWWLDLKKLKGSNNITEDNDA</sequence>
<dbReference type="InterPro" id="IPR036259">
    <property type="entry name" value="MFS_trans_sf"/>
</dbReference>
<feature type="transmembrane region" description="Helical" evidence="7">
    <location>
        <begin position="262"/>
        <end position="288"/>
    </location>
</feature>
<feature type="transmembrane region" description="Helical" evidence="7">
    <location>
        <begin position="79"/>
        <end position="97"/>
    </location>
</feature>
<dbReference type="PIRSF" id="PIRSF002808">
    <property type="entry name" value="Hexose_phosphate_transp"/>
    <property type="match status" value="1"/>
</dbReference>
<protein>
    <recommendedName>
        <fullName evidence="8">Major facilitator superfamily (MFS) profile domain-containing protein</fullName>
    </recommendedName>
</protein>
<reference evidence="9 10" key="1">
    <citation type="journal article" date="2019" name="Sci. Rep.">
        <title>Comparative genomics of chytrid fungi reveal insights into the obligate biotrophic and pathogenic lifestyle of Synchytrium endobioticum.</title>
        <authorList>
            <person name="van de Vossenberg B.T.L.H."/>
            <person name="Warris S."/>
            <person name="Nguyen H.D.T."/>
            <person name="van Gent-Pelzer M.P.E."/>
            <person name="Joly D.L."/>
            <person name="van de Geest H.C."/>
            <person name="Bonants P.J.M."/>
            <person name="Smith D.S."/>
            <person name="Levesque C.A."/>
            <person name="van der Lee T.A.J."/>
        </authorList>
    </citation>
    <scope>NUCLEOTIDE SEQUENCE [LARGE SCALE GENOMIC DNA]</scope>
    <source>
        <strain evidence="9 10">CBS 809.83</strain>
    </source>
</reference>
<dbReference type="InterPro" id="IPR051337">
    <property type="entry name" value="OPA_Antiporter"/>
</dbReference>
<proteinExistence type="inferred from homology"/>
<feature type="transmembrane region" description="Helical" evidence="7">
    <location>
        <begin position="446"/>
        <end position="467"/>
    </location>
</feature>
<feature type="transmembrane region" description="Helical" evidence="7">
    <location>
        <begin position="109"/>
        <end position="126"/>
    </location>
</feature>
<name>A0A507DZP7_9FUNG</name>
<dbReference type="GO" id="GO:0061513">
    <property type="term" value="F:glucose 6-phosphate:phosphate antiporter activity"/>
    <property type="evidence" value="ECO:0007669"/>
    <property type="project" value="TreeGrafter"/>
</dbReference>
<comment type="caution">
    <text evidence="9">The sequence shown here is derived from an EMBL/GenBank/DDBJ whole genome shotgun (WGS) entry which is preliminary data.</text>
</comment>
<evidence type="ECO:0000256" key="1">
    <source>
        <dbReference type="ARBA" id="ARBA00004127"/>
    </source>
</evidence>
<dbReference type="GO" id="GO:0012505">
    <property type="term" value="C:endomembrane system"/>
    <property type="evidence" value="ECO:0007669"/>
    <property type="project" value="UniProtKB-SubCell"/>
</dbReference>
<dbReference type="InterPro" id="IPR011701">
    <property type="entry name" value="MFS"/>
</dbReference>
<dbReference type="GO" id="GO:0035435">
    <property type="term" value="P:phosphate ion transmembrane transport"/>
    <property type="evidence" value="ECO:0007669"/>
    <property type="project" value="TreeGrafter"/>
</dbReference>
<gene>
    <name evidence="9" type="ORF">PhCBS80983_g03963</name>
</gene>
<keyword evidence="4 7" id="KW-1133">Transmembrane helix</keyword>
<dbReference type="Pfam" id="PF07690">
    <property type="entry name" value="MFS_1"/>
    <property type="match status" value="1"/>
</dbReference>
<evidence type="ECO:0000256" key="6">
    <source>
        <dbReference type="SAM" id="MobiDB-lite"/>
    </source>
</evidence>
<feature type="transmembrane region" description="Helical" evidence="7">
    <location>
        <begin position="329"/>
        <end position="349"/>
    </location>
</feature>
<comment type="similarity">
    <text evidence="2">Belongs to the major facilitator superfamily. Organophosphate:Pi antiporter (OPA) (TC 2.A.1.4) family.</text>
</comment>
<evidence type="ECO:0000256" key="5">
    <source>
        <dbReference type="ARBA" id="ARBA00023136"/>
    </source>
</evidence>
<accession>A0A507DZP7</accession>
<feature type="transmembrane region" description="Helical" evidence="7">
    <location>
        <begin position="300"/>
        <end position="320"/>
    </location>
</feature>
<feature type="transmembrane region" description="Helical" evidence="7">
    <location>
        <begin position="412"/>
        <end position="434"/>
    </location>
</feature>
<dbReference type="EMBL" id="QEAQ01000055">
    <property type="protein sequence ID" value="TPX57253.1"/>
    <property type="molecule type" value="Genomic_DNA"/>
</dbReference>
<dbReference type="Gene3D" id="1.20.1250.20">
    <property type="entry name" value="MFS general substrate transporter like domains"/>
    <property type="match status" value="2"/>
</dbReference>
<feature type="region of interest" description="Disordered" evidence="6">
    <location>
        <begin position="1"/>
        <end position="32"/>
    </location>
</feature>
<evidence type="ECO:0000256" key="3">
    <source>
        <dbReference type="ARBA" id="ARBA00022692"/>
    </source>
</evidence>
<dbReference type="PANTHER" id="PTHR43826:SF8">
    <property type="entry name" value="MAJOR FACILITATOR SUPERFAMILY (MFS) PROFILE DOMAIN-CONTAINING PROTEIN"/>
    <property type="match status" value="1"/>
</dbReference>
<dbReference type="STRING" id="109895.A0A507DZP7"/>
<keyword evidence="3 7" id="KW-0812">Transmembrane</keyword>
<dbReference type="InterPro" id="IPR020846">
    <property type="entry name" value="MFS_dom"/>
</dbReference>
<evidence type="ECO:0000256" key="2">
    <source>
        <dbReference type="ARBA" id="ARBA00009598"/>
    </source>
</evidence>
<evidence type="ECO:0000259" key="8">
    <source>
        <dbReference type="PROSITE" id="PS50850"/>
    </source>
</evidence>
<dbReference type="PANTHER" id="PTHR43826">
    <property type="entry name" value="GLUCOSE-6-PHOSPHATE EXCHANGER SLC37A4"/>
    <property type="match status" value="1"/>
</dbReference>
<feature type="transmembrane region" description="Helical" evidence="7">
    <location>
        <begin position="196"/>
        <end position="217"/>
    </location>
</feature>
<dbReference type="AlphaFoldDB" id="A0A507DZP7"/>